<feature type="region of interest" description="Disordered" evidence="1">
    <location>
        <begin position="38"/>
        <end position="62"/>
    </location>
</feature>
<feature type="region of interest" description="Disordered" evidence="1">
    <location>
        <begin position="78"/>
        <end position="97"/>
    </location>
</feature>
<evidence type="ECO:0000256" key="1">
    <source>
        <dbReference type="SAM" id="MobiDB-lite"/>
    </source>
</evidence>
<sequence>MAGAMAQHPSSKYRRETKILRRRLGVWLRNWASLKEQLTQGDQEQNQGTKHSGGAGTKAGEQKKNIKIHYDCGDVQSQRTGILGPLSFSPQSRDDSD</sequence>
<reference evidence="2 3" key="1">
    <citation type="submission" date="2018-11" db="EMBL/GenBank/DDBJ databases">
        <authorList>
            <person name="Lopez-Roques C."/>
            <person name="Donnadieu C."/>
            <person name="Bouchez O."/>
            <person name="Klopp C."/>
            <person name="Cabau C."/>
            <person name="Zahm M."/>
        </authorList>
    </citation>
    <scope>NUCLEOTIDE SEQUENCE [LARGE SCALE GENOMIC DNA]</scope>
    <source>
        <strain evidence="2">RS831</strain>
        <tissue evidence="2">Whole body</tissue>
    </source>
</reference>
<dbReference type="AlphaFoldDB" id="A0A3S2PJN8"/>
<evidence type="ECO:0000313" key="2">
    <source>
        <dbReference type="EMBL" id="RVE62728.1"/>
    </source>
</evidence>
<evidence type="ECO:0000313" key="3">
    <source>
        <dbReference type="Proteomes" id="UP000283210"/>
    </source>
</evidence>
<proteinExistence type="predicted"/>
<protein>
    <submittedName>
        <fullName evidence="2">Uncharacterized protein</fullName>
    </submittedName>
</protein>
<feature type="compositionally biased region" description="Polar residues" evidence="1">
    <location>
        <begin position="38"/>
        <end position="50"/>
    </location>
</feature>
<accession>A0A3S2PJN8</accession>
<organism evidence="2 3">
    <name type="scientific">Oryzias javanicus</name>
    <name type="common">Javanese ricefish</name>
    <name type="synonym">Aplocheilus javanicus</name>
    <dbReference type="NCBI Taxonomy" id="123683"/>
    <lineage>
        <taxon>Eukaryota</taxon>
        <taxon>Metazoa</taxon>
        <taxon>Chordata</taxon>
        <taxon>Craniata</taxon>
        <taxon>Vertebrata</taxon>
        <taxon>Euteleostomi</taxon>
        <taxon>Actinopterygii</taxon>
        <taxon>Neopterygii</taxon>
        <taxon>Teleostei</taxon>
        <taxon>Neoteleostei</taxon>
        <taxon>Acanthomorphata</taxon>
        <taxon>Ovalentaria</taxon>
        <taxon>Atherinomorphae</taxon>
        <taxon>Beloniformes</taxon>
        <taxon>Adrianichthyidae</taxon>
        <taxon>Oryziinae</taxon>
        <taxon>Oryzias</taxon>
    </lineage>
</organism>
<name>A0A3S2PJN8_ORYJA</name>
<gene>
    <name evidence="2" type="ORF">OJAV_G00160860</name>
</gene>
<dbReference type="Proteomes" id="UP000283210">
    <property type="component" value="Chromosome 16"/>
</dbReference>
<dbReference type="EMBL" id="CM012452">
    <property type="protein sequence ID" value="RVE62728.1"/>
    <property type="molecule type" value="Genomic_DNA"/>
</dbReference>
<keyword evidence="3" id="KW-1185">Reference proteome</keyword>
<reference evidence="2 3" key="2">
    <citation type="submission" date="2019-01" db="EMBL/GenBank/DDBJ databases">
        <title>A chromosome length genome reference of the Java medaka (oryzias javanicus).</title>
        <authorList>
            <person name="Herpin A."/>
            <person name="Takehana Y."/>
            <person name="Naruse K."/>
            <person name="Ansai S."/>
            <person name="Kawaguchi M."/>
        </authorList>
    </citation>
    <scope>NUCLEOTIDE SEQUENCE [LARGE SCALE GENOMIC DNA]</scope>
    <source>
        <strain evidence="2">RS831</strain>
        <tissue evidence="2">Whole body</tissue>
    </source>
</reference>